<dbReference type="PANTHER" id="PTHR43760">
    <property type="entry name" value="ENDORIBONUCLEASE-RELATED"/>
    <property type="match status" value="1"/>
</dbReference>
<organism evidence="1 2">
    <name type="scientific">Pseudaquabacterium terrae</name>
    <dbReference type="NCBI Taxonomy" id="2732868"/>
    <lineage>
        <taxon>Bacteria</taxon>
        <taxon>Pseudomonadati</taxon>
        <taxon>Pseudomonadota</taxon>
        <taxon>Betaproteobacteria</taxon>
        <taxon>Burkholderiales</taxon>
        <taxon>Sphaerotilaceae</taxon>
        <taxon>Pseudaquabacterium</taxon>
    </lineage>
</organism>
<accession>A0ABX2ENS9</accession>
<proteinExistence type="predicted"/>
<dbReference type="InterPro" id="IPR006175">
    <property type="entry name" value="YjgF/YER057c/UK114"/>
</dbReference>
<comment type="caution">
    <text evidence="1">The sequence shown here is derived from an EMBL/GenBank/DDBJ whole genome shotgun (WGS) entry which is preliminary data.</text>
</comment>
<gene>
    <name evidence="1" type="ORF">HLB44_25230</name>
</gene>
<dbReference type="Proteomes" id="UP000737171">
    <property type="component" value="Unassembled WGS sequence"/>
</dbReference>
<dbReference type="Gene3D" id="3.30.1330.40">
    <property type="entry name" value="RutC-like"/>
    <property type="match status" value="1"/>
</dbReference>
<keyword evidence="2" id="KW-1185">Reference proteome</keyword>
<dbReference type="SUPFAM" id="SSF55298">
    <property type="entry name" value="YjgF-like"/>
    <property type="match status" value="1"/>
</dbReference>
<dbReference type="PANTHER" id="PTHR43760:SF1">
    <property type="entry name" value="ENDORIBONUCLEASE L-PSP_CHORISMATE MUTASE-LIKE DOMAIN-CONTAINING PROTEIN"/>
    <property type="match status" value="1"/>
</dbReference>
<sequence>MSALSRRLAELGHTLPAVEPPVANFLTSLQGGELLLTAGQIGRVGAAKAGPVGAGLSVEATRDEAQQAALHLLAAIDAALDGASERIEHVLRLGVFIAAAPGFDAHSRVADGASDLLVAALGERGRHVRTAIGVASLPAGAAVEVDALLRLRPASESTRP</sequence>
<protein>
    <submittedName>
        <fullName evidence="1">RidA family protein</fullName>
    </submittedName>
</protein>
<dbReference type="EMBL" id="JABRWJ010000008">
    <property type="protein sequence ID" value="NRF70317.1"/>
    <property type="molecule type" value="Genomic_DNA"/>
</dbReference>
<dbReference type="InterPro" id="IPR035959">
    <property type="entry name" value="RutC-like_sf"/>
</dbReference>
<dbReference type="Pfam" id="PF01042">
    <property type="entry name" value="Ribonuc_L-PSP"/>
    <property type="match status" value="1"/>
</dbReference>
<evidence type="ECO:0000313" key="1">
    <source>
        <dbReference type="EMBL" id="NRF70317.1"/>
    </source>
</evidence>
<reference evidence="1 2" key="1">
    <citation type="submission" date="2020-05" db="EMBL/GenBank/DDBJ databases">
        <title>Aquincola sp. isolate from soil.</title>
        <authorList>
            <person name="Han J."/>
            <person name="Kim D.-U."/>
        </authorList>
    </citation>
    <scope>NUCLEOTIDE SEQUENCE [LARGE SCALE GENOMIC DNA]</scope>
    <source>
        <strain evidence="1 2">S2</strain>
    </source>
</reference>
<evidence type="ECO:0000313" key="2">
    <source>
        <dbReference type="Proteomes" id="UP000737171"/>
    </source>
</evidence>
<dbReference type="RefSeq" id="WP_173129111.1">
    <property type="nucleotide sequence ID" value="NZ_JABRWJ010000008.1"/>
</dbReference>
<name>A0ABX2ENS9_9BURK</name>
<dbReference type="CDD" id="cd02199">
    <property type="entry name" value="YjgF_YER057c_UK114_like_1"/>
    <property type="match status" value="1"/>
</dbReference>
<dbReference type="InterPro" id="IPR013813">
    <property type="entry name" value="Endoribo_LPSP/chorism_mut-like"/>
</dbReference>